<dbReference type="PRINTS" id="PR00723">
    <property type="entry name" value="SUBTILISIN"/>
</dbReference>
<keyword evidence="6 13" id="KW-0732">Signal</keyword>
<evidence type="ECO:0000256" key="2">
    <source>
        <dbReference type="ARBA" id="ARBA00004613"/>
    </source>
</evidence>
<evidence type="ECO:0000256" key="6">
    <source>
        <dbReference type="ARBA" id="ARBA00022729"/>
    </source>
</evidence>
<dbReference type="eggNOG" id="KOG1153">
    <property type="taxonomic scope" value="Eukaryota"/>
</dbReference>
<evidence type="ECO:0000256" key="12">
    <source>
        <dbReference type="PROSITE-ProRule" id="PRU01240"/>
    </source>
</evidence>
<dbReference type="VEuPathDB" id="FungiDB:UREG_05457"/>
<evidence type="ECO:0000256" key="4">
    <source>
        <dbReference type="ARBA" id="ARBA00022525"/>
    </source>
</evidence>
<evidence type="ECO:0000259" key="14">
    <source>
        <dbReference type="Pfam" id="PF00082"/>
    </source>
</evidence>
<feature type="domain" description="Peptidase S8/S53" evidence="14">
    <location>
        <begin position="151"/>
        <end position="362"/>
    </location>
</feature>
<evidence type="ECO:0000256" key="3">
    <source>
        <dbReference type="ARBA" id="ARBA00011073"/>
    </source>
</evidence>
<dbReference type="OrthoDB" id="206201at2759"/>
<dbReference type="Pfam" id="PF05922">
    <property type="entry name" value="Inhibitor_I9"/>
    <property type="match status" value="1"/>
</dbReference>
<comment type="subcellular location">
    <subcellularLocation>
        <location evidence="2">Secreted</location>
    </subcellularLocation>
</comment>
<evidence type="ECO:0000313" key="17">
    <source>
        <dbReference type="Proteomes" id="UP000002058"/>
    </source>
</evidence>
<dbReference type="HOGENOM" id="CLU_011263_1_3_1"/>
<dbReference type="SUPFAM" id="SSF54897">
    <property type="entry name" value="Protease propeptides/inhibitors"/>
    <property type="match status" value="1"/>
</dbReference>
<evidence type="ECO:0000256" key="7">
    <source>
        <dbReference type="ARBA" id="ARBA00022801"/>
    </source>
</evidence>
<dbReference type="FunFam" id="3.40.50.200:FF:000014">
    <property type="entry name" value="Proteinase K"/>
    <property type="match status" value="1"/>
</dbReference>
<dbReference type="SUPFAM" id="SSF52743">
    <property type="entry name" value="Subtilisin-like"/>
    <property type="match status" value="1"/>
</dbReference>
<dbReference type="AlphaFoldDB" id="C4JSL8"/>
<gene>
    <name evidence="16" type="ORF">UREG_05457</name>
</gene>
<keyword evidence="5 12" id="KW-0645">Protease</keyword>
<keyword evidence="10" id="KW-0865">Zymogen</keyword>
<dbReference type="OMA" id="FASHSAW"/>
<dbReference type="CDD" id="cd04077">
    <property type="entry name" value="Peptidases_S8_PCSK9_ProteinaseK_like"/>
    <property type="match status" value="1"/>
</dbReference>
<dbReference type="InterPro" id="IPR050131">
    <property type="entry name" value="Peptidase_S8_subtilisin-like"/>
</dbReference>
<dbReference type="GO" id="GO:0005576">
    <property type="term" value="C:extracellular region"/>
    <property type="evidence" value="ECO:0007669"/>
    <property type="project" value="UniProtKB-SubCell"/>
</dbReference>
<dbReference type="KEGG" id="ure:UREG_05457"/>
<evidence type="ECO:0000313" key="16">
    <source>
        <dbReference type="EMBL" id="EEP80615.1"/>
    </source>
</evidence>
<keyword evidence="4" id="KW-0964">Secreted</keyword>
<sequence>MAHLKFLVGILAAVSASQAAQLLNFQNQKDVIPNSYVVVMNDGVSALDFESHVKSTRSVHDANTRKRGIAFPTGGVKFTYDIAGWRGYSGKFDNETLQEIIKDPKVKYVEPDRMAKALGWVTQSNAPTWGLGRISHRSKGVRDYVYDSSAGEGVTMYAVDTGVDISHPEFEGRATWGINVADNVNTDQHGHGTHTAGTLAGKTYGVAKKAKLVVVKVLNRRATGSDSGIIRGMNWAVDHARANGAIGKAVMNLSIGSPDSSALNEVATKVAESGIFVAAAAGNRNEDARNTTPAAAAKVCAVGASAANDVKARFSNHGPILAIFAPGVSILSSVPGGRARTMSGTSMAAPHVAGVAATLISSQGVRTDKLCDRIKQMSAATVLYPGVSTTNKLLYNGSGQ</sequence>
<dbReference type="Gene3D" id="3.40.50.200">
    <property type="entry name" value="Peptidase S8/S53 domain"/>
    <property type="match status" value="1"/>
</dbReference>
<dbReference type="GeneID" id="8438106"/>
<evidence type="ECO:0000256" key="13">
    <source>
        <dbReference type="SAM" id="SignalP"/>
    </source>
</evidence>
<dbReference type="Gene3D" id="3.30.70.80">
    <property type="entry name" value="Peptidase S8 propeptide/proteinase inhibitor I9"/>
    <property type="match status" value="1"/>
</dbReference>
<accession>C4JSL8</accession>
<feature type="chain" id="PRO_5002938047" evidence="13">
    <location>
        <begin position="20"/>
        <end position="400"/>
    </location>
</feature>
<evidence type="ECO:0000256" key="10">
    <source>
        <dbReference type="ARBA" id="ARBA00023145"/>
    </source>
</evidence>
<dbReference type="InterPro" id="IPR015500">
    <property type="entry name" value="Peptidase_S8_subtilisin-rel"/>
</dbReference>
<dbReference type="RefSeq" id="XP_002584768.1">
    <property type="nucleotide sequence ID" value="XM_002584722.1"/>
</dbReference>
<dbReference type="PANTHER" id="PTHR43806:SF11">
    <property type="entry name" value="CEREVISIN-RELATED"/>
    <property type="match status" value="1"/>
</dbReference>
<keyword evidence="7 12" id="KW-0378">Hydrolase</keyword>
<dbReference type="InterPro" id="IPR036852">
    <property type="entry name" value="Peptidase_S8/S53_dom_sf"/>
</dbReference>
<dbReference type="InParanoid" id="C4JSL8"/>
<feature type="domain" description="Inhibitor I9" evidence="15">
    <location>
        <begin position="35"/>
        <end position="115"/>
    </location>
</feature>
<organism evidence="16 17">
    <name type="scientific">Uncinocarpus reesii (strain UAMH 1704)</name>
    <dbReference type="NCBI Taxonomy" id="336963"/>
    <lineage>
        <taxon>Eukaryota</taxon>
        <taxon>Fungi</taxon>
        <taxon>Dikarya</taxon>
        <taxon>Ascomycota</taxon>
        <taxon>Pezizomycotina</taxon>
        <taxon>Eurotiomycetes</taxon>
        <taxon>Eurotiomycetidae</taxon>
        <taxon>Onygenales</taxon>
        <taxon>Onygenaceae</taxon>
        <taxon>Uncinocarpus</taxon>
    </lineage>
</organism>
<feature type="active site" description="Charge relay system" evidence="12">
    <location>
        <position position="191"/>
    </location>
</feature>
<proteinExistence type="inferred from homology"/>
<dbReference type="GO" id="GO:0004252">
    <property type="term" value="F:serine-type endopeptidase activity"/>
    <property type="evidence" value="ECO:0007669"/>
    <property type="project" value="UniProtKB-UniRule"/>
</dbReference>
<dbReference type="InterPro" id="IPR000209">
    <property type="entry name" value="Peptidase_S8/S53_dom"/>
</dbReference>
<comment type="function">
    <text evidence="1">Secreted subtilisin-like serine protease with keratinolytic activity that contributes to pathogenicity.</text>
</comment>
<dbReference type="InterPro" id="IPR037045">
    <property type="entry name" value="S8pro/Inhibitor_I9_sf"/>
</dbReference>
<dbReference type="InterPro" id="IPR023828">
    <property type="entry name" value="Peptidase_S8_Ser-AS"/>
</dbReference>
<comment type="similarity">
    <text evidence="3 12">Belongs to the peptidase S8 family.</text>
</comment>
<dbReference type="EMBL" id="CH476617">
    <property type="protein sequence ID" value="EEP80615.1"/>
    <property type="molecule type" value="Genomic_DNA"/>
</dbReference>
<feature type="active site" description="Charge relay system" evidence="12">
    <location>
        <position position="346"/>
    </location>
</feature>
<protein>
    <submittedName>
        <fullName evidence="16">Uncharacterized protein</fullName>
    </submittedName>
</protein>
<dbReference type="InterPro" id="IPR010259">
    <property type="entry name" value="S8pro/Inhibitor_I9"/>
</dbReference>
<evidence type="ECO:0000256" key="5">
    <source>
        <dbReference type="ARBA" id="ARBA00022670"/>
    </source>
</evidence>
<dbReference type="Pfam" id="PF00082">
    <property type="entry name" value="Peptidase_S8"/>
    <property type="match status" value="1"/>
</dbReference>
<evidence type="ECO:0000256" key="1">
    <source>
        <dbReference type="ARBA" id="ARBA00002101"/>
    </source>
</evidence>
<keyword evidence="17" id="KW-1185">Reference proteome</keyword>
<evidence type="ECO:0000259" key="15">
    <source>
        <dbReference type="Pfam" id="PF05922"/>
    </source>
</evidence>
<keyword evidence="9" id="KW-0843">Virulence</keyword>
<dbReference type="PROSITE" id="PS51892">
    <property type="entry name" value="SUBTILASE"/>
    <property type="match status" value="1"/>
</dbReference>
<dbReference type="PANTHER" id="PTHR43806">
    <property type="entry name" value="PEPTIDASE S8"/>
    <property type="match status" value="1"/>
</dbReference>
<feature type="active site" description="Charge relay system" evidence="12">
    <location>
        <position position="160"/>
    </location>
</feature>
<evidence type="ECO:0000256" key="9">
    <source>
        <dbReference type="ARBA" id="ARBA00023026"/>
    </source>
</evidence>
<reference evidence="17" key="1">
    <citation type="journal article" date="2009" name="Genome Res.">
        <title>Comparative genomic analyses of the human fungal pathogens Coccidioides and their relatives.</title>
        <authorList>
            <person name="Sharpton T.J."/>
            <person name="Stajich J.E."/>
            <person name="Rounsley S.D."/>
            <person name="Gardner M.J."/>
            <person name="Wortman J.R."/>
            <person name="Jordar V.S."/>
            <person name="Maiti R."/>
            <person name="Kodira C.D."/>
            <person name="Neafsey D.E."/>
            <person name="Zeng Q."/>
            <person name="Hung C.-Y."/>
            <person name="McMahan C."/>
            <person name="Muszewska A."/>
            <person name="Grynberg M."/>
            <person name="Mandel M.A."/>
            <person name="Kellner E.M."/>
            <person name="Barker B.M."/>
            <person name="Galgiani J.N."/>
            <person name="Orbach M.J."/>
            <person name="Kirkland T.N."/>
            <person name="Cole G.T."/>
            <person name="Henn M.R."/>
            <person name="Birren B.W."/>
            <person name="Taylor J.W."/>
        </authorList>
    </citation>
    <scope>NUCLEOTIDE SEQUENCE [LARGE SCALE GENOMIC DNA]</scope>
    <source>
        <strain evidence="17">UAMH 1704</strain>
    </source>
</reference>
<feature type="signal peptide" evidence="13">
    <location>
        <begin position="1"/>
        <end position="19"/>
    </location>
</feature>
<evidence type="ECO:0000256" key="8">
    <source>
        <dbReference type="ARBA" id="ARBA00022825"/>
    </source>
</evidence>
<dbReference type="GO" id="GO:0006508">
    <property type="term" value="P:proteolysis"/>
    <property type="evidence" value="ECO:0007669"/>
    <property type="project" value="UniProtKB-KW"/>
</dbReference>
<dbReference type="InterPro" id="IPR034193">
    <property type="entry name" value="PCSK9_ProteinaseK-like"/>
</dbReference>
<evidence type="ECO:0000256" key="11">
    <source>
        <dbReference type="ARBA" id="ARBA00023180"/>
    </source>
</evidence>
<keyword evidence="8 12" id="KW-0720">Serine protease</keyword>
<dbReference type="Proteomes" id="UP000002058">
    <property type="component" value="Unassembled WGS sequence"/>
</dbReference>
<dbReference type="PROSITE" id="PS00138">
    <property type="entry name" value="SUBTILASE_SER"/>
    <property type="match status" value="1"/>
</dbReference>
<name>C4JSL8_UNCRE</name>
<keyword evidence="11" id="KW-0325">Glycoprotein</keyword>